<keyword evidence="2" id="KW-1185">Reference proteome</keyword>
<dbReference type="Proteomes" id="UP001497480">
    <property type="component" value="Unassembled WGS sequence"/>
</dbReference>
<comment type="caution">
    <text evidence="1">The sequence shown here is derived from an EMBL/GenBank/DDBJ whole genome shotgun (WGS) entry which is preliminary data.</text>
</comment>
<proteinExistence type="predicted"/>
<evidence type="ECO:0000313" key="1">
    <source>
        <dbReference type="EMBL" id="CAL0310380.1"/>
    </source>
</evidence>
<protein>
    <recommendedName>
        <fullName evidence="3">Transmembrane protein</fullName>
    </recommendedName>
</protein>
<sequence>MAFSFKKIFFIVLHLVVIMFTIFVASPQSRVACRPLLLNNHLSQARELNLQALSNDPAPSSGGSNDHP</sequence>
<name>A0AAV1WLV9_LUPLU</name>
<accession>A0AAV1WLV9</accession>
<gene>
    <name evidence="1" type="ORF">LLUT_LOCUS11440</name>
</gene>
<reference evidence="1 2" key="1">
    <citation type="submission" date="2024-03" db="EMBL/GenBank/DDBJ databases">
        <authorList>
            <person name="Martinez-Hernandez J."/>
        </authorList>
    </citation>
    <scope>NUCLEOTIDE SEQUENCE [LARGE SCALE GENOMIC DNA]</scope>
</reference>
<organism evidence="1 2">
    <name type="scientific">Lupinus luteus</name>
    <name type="common">European yellow lupine</name>
    <dbReference type="NCBI Taxonomy" id="3873"/>
    <lineage>
        <taxon>Eukaryota</taxon>
        <taxon>Viridiplantae</taxon>
        <taxon>Streptophyta</taxon>
        <taxon>Embryophyta</taxon>
        <taxon>Tracheophyta</taxon>
        <taxon>Spermatophyta</taxon>
        <taxon>Magnoliopsida</taxon>
        <taxon>eudicotyledons</taxon>
        <taxon>Gunneridae</taxon>
        <taxon>Pentapetalae</taxon>
        <taxon>rosids</taxon>
        <taxon>fabids</taxon>
        <taxon>Fabales</taxon>
        <taxon>Fabaceae</taxon>
        <taxon>Papilionoideae</taxon>
        <taxon>50 kb inversion clade</taxon>
        <taxon>genistoids sensu lato</taxon>
        <taxon>core genistoids</taxon>
        <taxon>Genisteae</taxon>
        <taxon>Lupinus</taxon>
    </lineage>
</organism>
<dbReference type="AlphaFoldDB" id="A0AAV1WLV9"/>
<dbReference type="EMBL" id="CAXHTB010000008">
    <property type="protein sequence ID" value="CAL0310380.1"/>
    <property type="molecule type" value="Genomic_DNA"/>
</dbReference>
<evidence type="ECO:0000313" key="2">
    <source>
        <dbReference type="Proteomes" id="UP001497480"/>
    </source>
</evidence>
<evidence type="ECO:0008006" key="3">
    <source>
        <dbReference type="Google" id="ProtNLM"/>
    </source>
</evidence>